<name>A0A194VUW9_CYTMA</name>
<feature type="region of interest" description="Disordered" evidence="1">
    <location>
        <begin position="233"/>
        <end position="260"/>
    </location>
</feature>
<evidence type="ECO:0000313" key="3">
    <source>
        <dbReference type="Proteomes" id="UP000078559"/>
    </source>
</evidence>
<gene>
    <name evidence="2" type="ORF">VM1G_02562</name>
</gene>
<dbReference type="Proteomes" id="UP000078559">
    <property type="component" value="Chromosome 3"/>
</dbReference>
<sequence>MSTVPKSAFVAAWLSTLPCDSRSHSRKRKRQRETSPSSTVNSAITIIPSPPITNPDVTPETIAANANSDMTPAAPATPAKKRPRDNDKGGLDFDLNATPRGDMAGPPASPSFPHHYRPRYAPPRSESSLPSLSAETTSSQYSSRPGSASPRKRMRRLAIADDGIETRSFAAARLLSQGPSAHGSYTLPPDLHELLCRMNKVKFAEGVVPLALKDEILAAADRMSMYVPPSAFLTQNQGARDGPSTTVADHGRLAPPYNPR</sequence>
<evidence type="ECO:0000256" key="1">
    <source>
        <dbReference type="SAM" id="MobiDB-lite"/>
    </source>
</evidence>
<organism evidence="2 3">
    <name type="scientific">Cytospora mali</name>
    <name type="common">Apple Valsa canker fungus</name>
    <name type="synonym">Valsa mali</name>
    <dbReference type="NCBI Taxonomy" id="578113"/>
    <lineage>
        <taxon>Eukaryota</taxon>
        <taxon>Fungi</taxon>
        <taxon>Dikarya</taxon>
        <taxon>Ascomycota</taxon>
        <taxon>Pezizomycotina</taxon>
        <taxon>Sordariomycetes</taxon>
        <taxon>Sordariomycetidae</taxon>
        <taxon>Diaporthales</taxon>
        <taxon>Cytosporaceae</taxon>
        <taxon>Cytospora</taxon>
    </lineage>
</organism>
<reference evidence="2" key="1">
    <citation type="submission" date="2014-12" db="EMBL/GenBank/DDBJ databases">
        <title>Genome Sequence of Valsa Canker Pathogens Uncovers a Specific Adaption of Colonization on Woody Bark.</title>
        <authorList>
            <person name="Yin Z."/>
            <person name="Liu H."/>
            <person name="Gao X."/>
            <person name="Li Z."/>
            <person name="Song N."/>
            <person name="Ke X."/>
            <person name="Dai Q."/>
            <person name="Wu Y."/>
            <person name="Sun Y."/>
            <person name="Xu J.-R."/>
            <person name="Kang Z.K."/>
            <person name="Wang L."/>
            <person name="Huang L."/>
        </authorList>
    </citation>
    <scope>NUCLEOTIDE SEQUENCE [LARGE SCALE GENOMIC DNA]</scope>
    <source>
        <strain evidence="2">03-8</strain>
    </source>
</reference>
<feature type="compositionally biased region" description="Polar residues" evidence="1">
    <location>
        <begin position="233"/>
        <end position="247"/>
    </location>
</feature>
<protein>
    <submittedName>
        <fullName evidence="2">Uncharacterized protein</fullName>
    </submittedName>
</protein>
<proteinExistence type="predicted"/>
<feature type="compositionally biased region" description="Low complexity" evidence="1">
    <location>
        <begin position="122"/>
        <end position="139"/>
    </location>
</feature>
<dbReference type="AlphaFoldDB" id="A0A194VUW9"/>
<dbReference type="EMBL" id="CM003100">
    <property type="protein sequence ID" value="KUI67708.1"/>
    <property type="molecule type" value="Genomic_DNA"/>
</dbReference>
<feature type="region of interest" description="Disordered" evidence="1">
    <location>
        <begin position="17"/>
        <end position="153"/>
    </location>
</feature>
<keyword evidence="3" id="KW-1185">Reference proteome</keyword>
<evidence type="ECO:0000313" key="2">
    <source>
        <dbReference type="EMBL" id="KUI67708.1"/>
    </source>
</evidence>
<accession>A0A194VUW9</accession>